<dbReference type="InterPro" id="IPR017871">
    <property type="entry name" value="ABC_transporter-like_CS"/>
</dbReference>
<dbReference type="CDD" id="cd03255">
    <property type="entry name" value="ABC_MJ0796_LolCDE_FtsE"/>
    <property type="match status" value="1"/>
</dbReference>
<dbReference type="EMBL" id="CP023068">
    <property type="protein sequence ID" value="ASY66790.1"/>
    <property type="molecule type" value="Genomic_DNA"/>
</dbReference>
<keyword evidence="1" id="KW-0813">Transport</keyword>
<organism evidence="8 9">
    <name type="scientific">Sinorhizobium sojae CCBAU 05684</name>
    <dbReference type="NCBI Taxonomy" id="716928"/>
    <lineage>
        <taxon>Bacteria</taxon>
        <taxon>Pseudomonadati</taxon>
        <taxon>Pseudomonadota</taxon>
        <taxon>Alphaproteobacteria</taxon>
        <taxon>Hyphomicrobiales</taxon>
        <taxon>Rhizobiaceae</taxon>
        <taxon>Sinorhizobium/Ensifer group</taxon>
        <taxon>Sinorhizobium</taxon>
    </lineage>
</organism>
<dbReference type="SUPFAM" id="SSF52540">
    <property type="entry name" value="P-loop containing nucleoside triphosphate hydrolases"/>
    <property type="match status" value="1"/>
</dbReference>
<keyword evidence="3" id="KW-0547">Nucleotide-binding</keyword>
<dbReference type="RefSeq" id="WP_050980072.1">
    <property type="nucleotide sequence ID" value="NZ_AJQT01000069.1"/>
</dbReference>
<dbReference type="InterPro" id="IPR027417">
    <property type="entry name" value="P-loop_NTPase"/>
</dbReference>
<geneLocation type="plasmid" evidence="9">
    <name>psj05684b</name>
</geneLocation>
<keyword evidence="4 8" id="KW-0067">ATP-binding</keyword>
<keyword evidence="2" id="KW-1003">Cell membrane</keyword>
<dbReference type="GO" id="GO:0022857">
    <property type="term" value="F:transmembrane transporter activity"/>
    <property type="evidence" value="ECO:0007669"/>
    <property type="project" value="TreeGrafter"/>
</dbReference>
<evidence type="ECO:0000259" key="7">
    <source>
        <dbReference type="PROSITE" id="PS50893"/>
    </source>
</evidence>
<protein>
    <submittedName>
        <fullName evidence="8">ABC transporter, ATP-binding protein</fullName>
    </submittedName>
</protein>
<proteinExistence type="inferred from homology"/>
<dbReference type="PANTHER" id="PTHR24220:SF86">
    <property type="entry name" value="ABC TRANSPORTER ABCH.1"/>
    <property type="match status" value="1"/>
</dbReference>
<evidence type="ECO:0000256" key="4">
    <source>
        <dbReference type="ARBA" id="ARBA00022840"/>
    </source>
</evidence>
<dbReference type="InterPro" id="IPR017911">
    <property type="entry name" value="MacB-like_ATP-bd"/>
</dbReference>
<evidence type="ECO:0000313" key="8">
    <source>
        <dbReference type="EMBL" id="ASY66790.1"/>
    </source>
</evidence>
<evidence type="ECO:0000256" key="3">
    <source>
        <dbReference type="ARBA" id="ARBA00022741"/>
    </source>
</evidence>
<dbReference type="PANTHER" id="PTHR24220">
    <property type="entry name" value="IMPORT ATP-BINDING PROTEIN"/>
    <property type="match status" value="1"/>
</dbReference>
<dbReference type="InterPro" id="IPR003439">
    <property type="entry name" value="ABC_transporter-like_ATP-bd"/>
</dbReference>
<keyword evidence="2" id="KW-0472">Membrane</keyword>
<keyword evidence="5" id="KW-1278">Translocase</keyword>
<reference evidence="8 9" key="1">
    <citation type="submission" date="2017-08" db="EMBL/GenBank/DDBJ databases">
        <title>Multipartite genome sequences of Sinorhizobium species nodulating soybeans.</title>
        <authorList>
            <person name="Tian C.F."/>
        </authorList>
    </citation>
    <scope>NUCLEOTIDE SEQUENCE [LARGE SCALE GENOMIC DNA]</scope>
    <source>
        <strain evidence="8 9">CCBAU 05684</strain>
        <plasmid evidence="9">psj05684b</plasmid>
    </source>
</reference>
<dbReference type="OrthoDB" id="9787227at2"/>
<keyword evidence="2" id="KW-0997">Cell inner membrane</keyword>
<dbReference type="GO" id="GO:0005524">
    <property type="term" value="F:ATP binding"/>
    <property type="evidence" value="ECO:0007669"/>
    <property type="project" value="UniProtKB-KW"/>
</dbReference>
<dbReference type="STRING" id="716928.GCA_000261485_03481"/>
<keyword evidence="8" id="KW-0614">Plasmid</keyword>
<dbReference type="InterPro" id="IPR003593">
    <property type="entry name" value="AAA+_ATPase"/>
</dbReference>
<dbReference type="GO" id="GO:0005886">
    <property type="term" value="C:plasma membrane"/>
    <property type="evidence" value="ECO:0007669"/>
    <property type="project" value="TreeGrafter"/>
</dbReference>
<evidence type="ECO:0000256" key="2">
    <source>
        <dbReference type="ARBA" id="ARBA00022519"/>
    </source>
</evidence>
<dbReference type="GO" id="GO:0098796">
    <property type="term" value="C:membrane protein complex"/>
    <property type="evidence" value="ECO:0007669"/>
    <property type="project" value="UniProtKB-ARBA"/>
</dbReference>
<dbReference type="FunFam" id="3.40.50.300:FF:000032">
    <property type="entry name" value="Export ABC transporter ATP-binding protein"/>
    <property type="match status" value="1"/>
</dbReference>
<name>A0A249PLH6_9HYPH</name>
<evidence type="ECO:0000256" key="6">
    <source>
        <dbReference type="ARBA" id="ARBA00038388"/>
    </source>
</evidence>
<evidence type="ECO:0000256" key="1">
    <source>
        <dbReference type="ARBA" id="ARBA00022448"/>
    </source>
</evidence>
<accession>A0A249PLH6</accession>
<dbReference type="GO" id="GO:0016887">
    <property type="term" value="F:ATP hydrolysis activity"/>
    <property type="evidence" value="ECO:0007669"/>
    <property type="project" value="InterPro"/>
</dbReference>
<keyword evidence="9" id="KW-1185">Reference proteome</keyword>
<dbReference type="Pfam" id="PF00005">
    <property type="entry name" value="ABC_tran"/>
    <property type="match status" value="1"/>
</dbReference>
<dbReference type="Gene3D" id="3.40.50.300">
    <property type="entry name" value="P-loop containing nucleotide triphosphate hydrolases"/>
    <property type="match status" value="1"/>
</dbReference>
<dbReference type="InterPro" id="IPR015854">
    <property type="entry name" value="ABC_transpr_LolD-like"/>
</dbReference>
<dbReference type="SMART" id="SM00382">
    <property type="entry name" value="AAA"/>
    <property type="match status" value="1"/>
</dbReference>
<dbReference type="eggNOG" id="COG1136">
    <property type="taxonomic scope" value="Bacteria"/>
</dbReference>
<dbReference type="PROSITE" id="PS50893">
    <property type="entry name" value="ABC_TRANSPORTER_2"/>
    <property type="match status" value="1"/>
</dbReference>
<gene>
    <name evidence="8" type="ORF">SJ05684_b58080</name>
</gene>
<dbReference type="Proteomes" id="UP000217211">
    <property type="component" value="Plasmid pSJ05684b"/>
</dbReference>
<comment type="similarity">
    <text evidence="6">Belongs to the ABC transporter superfamily. Macrolide exporter (TC 3.A.1.122) family.</text>
</comment>
<evidence type="ECO:0000313" key="9">
    <source>
        <dbReference type="Proteomes" id="UP000217211"/>
    </source>
</evidence>
<dbReference type="PROSITE" id="PS00211">
    <property type="entry name" value="ABC_TRANSPORTER_1"/>
    <property type="match status" value="1"/>
</dbReference>
<dbReference type="AlphaFoldDB" id="A0A249PLH6"/>
<feature type="domain" description="ABC transporter" evidence="7">
    <location>
        <begin position="4"/>
        <end position="240"/>
    </location>
</feature>
<sequence length="241" mass="25594">MPLVRLERISKRFDLGEVPVPALSDVSFELDAGSSVAIIGPSGSGKSTLLGILGCLDTPTSGSYRLAGEEVGGISPAELADLRCRRFGFVFQNFNLLPRLTALENVELPLAYARQAPTMRRAKAAEMLDRVGLSNRMSHYPSQLSGGQQQRVAIARALVNQPELILADEPTGALDTTTGHEILSLLNGANSDGTTVIVVTHDPKVAANMRRTISLSDGRIAGDTNRDLSAGRLPLLPAAVL</sequence>
<evidence type="ECO:0000256" key="5">
    <source>
        <dbReference type="ARBA" id="ARBA00022967"/>
    </source>
</evidence>
<dbReference type="KEGG" id="esj:SJ05684_b58080"/>